<feature type="transmembrane region" description="Helical" evidence="1">
    <location>
        <begin position="47"/>
        <end position="67"/>
    </location>
</feature>
<evidence type="ECO:0000313" key="2">
    <source>
        <dbReference type="EMBL" id="CAL8104496.1"/>
    </source>
</evidence>
<reference evidence="2 3" key="1">
    <citation type="submission" date="2024-08" db="EMBL/GenBank/DDBJ databases">
        <authorList>
            <person name="Cucini C."/>
            <person name="Frati F."/>
        </authorList>
    </citation>
    <scope>NUCLEOTIDE SEQUENCE [LARGE SCALE GENOMIC DNA]</scope>
</reference>
<keyword evidence="1" id="KW-0472">Membrane</keyword>
<dbReference type="EMBL" id="CAXLJM020000035">
    <property type="protein sequence ID" value="CAL8104496.1"/>
    <property type="molecule type" value="Genomic_DNA"/>
</dbReference>
<name>A0ABP1QIR1_9HEXA</name>
<gene>
    <name evidence="2" type="ORF">ODALV1_LOCUS11777</name>
</gene>
<evidence type="ECO:0000313" key="3">
    <source>
        <dbReference type="Proteomes" id="UP001642540"/>
    </source>
</evidence>
<keyword evidence="1" id="KW-1133">Transmembrane helix</keyword>
<organism evidence="2 3">
    <name type="scientific">Orchesella dallaii</name>
    <dbReference type="NCBI Taxonomy" id="48710"/>
    <lineage>
        <taxon>Eukaryota</taxon>
        <taxon>Metazoa</taxon>
        <taxon>Ecdysozoa</taxon>
        <taxon>Arthropoda</taxon>
        <taxon>Hexapoda</taxon>
        <taxon>Collembola</taxon>
        <taxon>Entomobryomorpha</taxon>
        <taxon>Entomobryoidea</taxon>
        <taxon>Orchesellidae</taxon>
        <taxon>Orchesellinae</taxon>
        <taxon>Orchesella</taxon>
    </lineage>
</organism>
<protein>
    <submittedName>
        <fullName evidence="2">Uncharacterized protein</fullName>
    </submittedName>
</protein>
<comment type="caution">
    <text evidence="2">The sequence shown here is derived from an EMBL/GenBank/DDBJ whole genome shotgun (WGS) entry which is preliminary data.</text>
</comment>
<keyword evidence="3" id="KW-1185">Reference proteome</keyword>
<accession>A0ABP1QIR1</accession>
<dbReference type="Proteomes" id="UP001642540">
    <property type="component" value="Unassembled WGS sequence"/>
</dbReference>
<sequence length="127" mass="14531">MPISLELTGHLIPWSVNNYGSLLVDGIYTRMKMCYPFLLSEETYTVVVKYLSVLLFFITVGPSIIFIQSLEVLQTISAFVGFQVVEVMNKHIESETDTDVQSILEQEERRLHKISAKKILSQDVIDF</sequence>
<keyword evidence="1" id="KW-0812">Transmembrane</keyword>
<evidence type="ECO:0000256" key="1">
    <source>
        <dbReference type="SAM" id="Phobius"/>
    </source>
</evidence>
<proteinExistence type="predicted"/>